<keyword evidence="2" id="KW-0812">Transmembrane</keyword>
<evidence type="ECO:0000313" key="4">
    <source>
        <dbReference type="Proteomes" id="UP000537825"/>
    </source>
</evidence>
<dbReference type="EMBL" id="JAAAPK010000008">
    <property type="protein sequence ID" value="NBC43634.1"/>
    <property type="molecule type" value="Genomic_DNA"/>
</dbReference>
<keyword evidence="4" id="KW-1185">Reference proteome</keyword>
<accession>A0A7X5BU20</accession>
<keyword evidence="2" id="KW-0472">Membrane</keyword>
<organism evidence="3 4">
    <name type="scientific">Corallococcus exiguus</name>
    <dbReference type="NCBI Taxonomy" id="83462"/>
    <lineage>
        <taxon>Bacteria</taxon>
        <taxon>Pseudomonadati</taxon>
        <taxon>Myxococcota</taxon>
        <taxon>Myxococcia</taxon>
        <taxon>Myxococcales</taxon>
        <taxon>Cystobacterineae</taxon>
        <taxon>Myxococcaceae</taxon>
        <taxon>Corallococcus</taxon>
    </lineage>
</organism>
<feature type="compositionally biased region" description="Pro residues" evidence="1">
    <location>
        <begin position="1"/>
        <end position="15"/>
    </location>
</feature>
<dbReference type="RefSeq" id="WP_161663112.1">
    <property type="nucleotide sequence ID" value="NZ_CBCSLE010000111.1"/>
</dbReference>
<feature type="region of interest" description="Disordered" evidence="1">
    <location>
        <begin position="1"/>
        <end position="26"/>
    </location>
</feature>
<proteinExistence type="predicted"/>
<evidence type="ECO:0000256" key="1">
    <source>
        <dbReference type="SAM" id="MobiDB-lite"/>
    </source>
</evidence>
<gene>
    <name evidence="3" type="ORF">GTZ93_27900</name>
</gene>
<protein>
    <submittedName>
        <fullName evidence="3">Uncharacterized protein</fullName>
    </submittedName>
</protein>
<comment type="caution">
    <text evidence="3">The sequence shown here is derived from an EMBL/GenBank/DDBJ whole genome shotgun (WGS) entry which is preliminary data.</text>
</comment>
<dbReference type="Proteomes" id="UP000537825">
    <property type="component" value="Unassembled WGS sequence"/>
</dbReference>
<evidence type="ECO:0000313" key="3">
    <source>
        <dbReference type="EMBL" id="NBC43634.1"/>
    </source>
</evidence>
<sequence length="53" mass="5575">MSSSPSPEPTSPPSQQPQQGGSTHDQWQGARLLWSGLLCVLIIAGAIALERCS</sequence>
<reference evidence="3 4" key="1">
    <citation type="submission" date="2020-01" db="EMBL/GenBank/DDBJ databases">
        <title>The draft genome sequence of Corallococcus exiguus DSM 14696.</title>
        <authorList>
            <person name="Zhang X."/>
            <person name="Zhu H."/>
        </authorList>
    </citation>
    <scope>NUCLEOTIDE SEQUENCE [LARGE SCALE GENOMIC DNA]</scope>
    <source>
        <strain evidence="3 4">DSM 14696</strain>
    </source>
</reference>
<evidence type="ECO:0000256" key="2">
    <source>
        <dbReference type="SAM" id="Phobius"/>
    </source>
</evidence>
<keyword evidence="2" id="KW-1133">Transmembrane helix</keyword>
<feature type="transmembrane region" description="Helical" evidence="2">
    <location>
        <begin position="32"/>
        <end position="49"/>
    </location>
</feature>
<dbReference type="AlphaFoldDB" id="A0A7X5BU20"/>
<name>A0A7X5BU20_9BACT</name>